<sequence length="64" mass="7690">MYNPRVFMTLIEKRLLTTKVIETFIEMTKWCAVPNCKTGSRTEQKRSLFRVPKDIVTWKKLRVE</sequence>
<evidence type="ECO:0000313" key="2">
    <source>
        <dbReference type="Proteomes" id="UP000053097"/>
    </source>
</evidence>
<evidence type="ECO:0000313" key="1">
    <source>
        <dbReference type="EMBL" id="EZA57512.1"/>
    </source>
</evidence>
<dbReference type="EMBL" id="KK107144">
    <property type="protein sequence ID" value="EZA57512.1"/>
    <property type="molecule type" value="Genomic_DNA"/>
</dbReference>
<protein>
    <submittedName>
        <fullName evidence="1">Uncharacterized protein</fullName>
    </submittedName>
</protein>
<name>A0A026WN69_OOCBI</name>
<gene>
    <name evidence="1" type="ORF">X777_02046</name>
</gene>
<reference evidence="1 2" key="1">
    <citation type="journal article" date="2014" name="Curr. Biol.">
        <title>The genome of the clonal raider ant Cerapachys biroi.</title>
        <authorList>
            <person name="Oxley P.R."/>
            <person name="Ji L."/>
            <person name="Fetter-Pruneda I."/>
            <person name="McKenzie S.K."/>
            <person name="Li C."/>
            <person name="Hu H."/>
            <person name="Zhang G."/>
            <person name="Kronauer D.J."/>
        </authorList>
    </citation>
    <scope>NUCLEOTIDE SEQUENCE [LARGE SCALE GENOMIC DNA]</scope>
</reference>
<accession>A0A026WN69</accession>
<keyword evidence="2" id="KW-1185">Reference proteome</keyword>
<proteinExistence type="predicted"/>
<dbReference type="Proteomes" id="UP000053097">
    <property type="component" value="Unassembled WGS sequence"/>
</dbReference>
<dbReference type="AlphaFoldDB" id="A0A026WN69"/>
<organism evidence="1 2">
    <name type="scientific">Ooceraea biroi</name>
    <name type="common">Clonal raider ant</name>
    <name type="synonym">Cerapachys biroi</name>
    <dbReference type="NCBI Taxonomy" id="2015173"/>
    <lineage>
        <taxon>Eukaryota</taxon>
        <taxon>Metazoa</taxon>
        <taxon>Ecdysozoa</taxon>
        <taxon>Arthropoda</taxon>
        <taxon>Hexapoda</taxon>
        <taxon>Insecta</taxon>
        <taxon>Pterygota</taxon>
        <taxon>Neoptera</taxon>
        <taxon>Endopterygota</taxon>
        <taxon>Hymenoptera</taxon>
        <taxon>Apocrita</taxon>
        <taxon>Aculeata</taxon>
        <taxon>Formicoidea</taxon>
        <taxon>Formicidae</taxon>
        <taxon>Dorylinae</taxon>
        <taxon>Ooceraea</taxon>
    </lineage>
</organism>